<organism evidence="1 2">
    <name type="scientific">Arctium lappa</name>
    <name type="common">Greater burdock</name>
    <name type="synonym">Lappa major</name>
    <dbReference type="NCBI Taxonomy" id="4217"/>
    <lineage>
        <taxon>Eukaryota</taxon>
        <taxon>Viridiplantae</taxon>
        <taxon>Streptophyta</taxon>
        <taxon>Embryophyta</taxon>
        <taxon>Tracheophyta</taxon>
        <taxon>Spermatophyta</taxon>
        <taxon>Magnoliopsida</taxon>
        <taxon>eudicotyledons</taxon>
        <taxon>Gunneridae</taxon>
        <taxon>Pentapetalae</taxon>
        <taxon>asterids</taxon>
        <taxon>campanulids</taxon>
        <taxon>Asterales</taxon>
        <taxon>Asteraceae</taxon>
        <taxon>Carduoideae</taxon>
        <taxon>Cardueae</taxon>
        <taxon>Arctiinae</taxon>
        <taxon>Arctium</taxon>
    </lineage>
</organism>
<keyword evidence="2" id="KW-1185">Reference proteome</keyword>
<proteinExistence type="predicted"/>
<dbReference type="Proteomes" id="UP001055879">
    <property type="component" value="Linkage Group LG07"/>
</dbReference>
<sequence length="353" mass="40261">MRGRSSSKRGRISRETGSMEKDKVKEEPHLSGAYIRSLVKHLTSTRTKDPFNGDGNNMQPESPLPQPQHKKQVRRRQHTTRPYQERLLNMAEARREIVTALKFHRASMKQQEAAANNHDLQSSQTYPQLEDQSLPPQPPSLVLGQESRTLNPTTNNYLDPPSLPYYWSISTIAPPPPLYHQNLNFKLPNQTLGLNLNFQDFKKMDTPQLYHNPLSVYLSSTSSSVATEEVVVANSLGGGGSDLHHAMDDEGMEEIRSLGEQHQMEWNDTVNLVMSARWFNFLKTMEIGGPTHKNDYDGFNPFDQVIEFPHWLMNTNEISSFQQHFSDDCLQDPALPCMEIGEIEGMDGEWKQD</sequence>
<evidence type="ECO:0000313" key="1">
    <source>
        <dbReference type="EMBL" id="KAI3715358.1"/>
    </source>
</evidence>
<name>A0ACB9B0A3_ARCLA</name>
<dbReference type="EMBL" id="CM042053">
    <property type="protein sequence ID" value="KAI3715358.1"/>
    <property type="molecule type" value="Genomic_DNA"/>
</dbReference>
<evidence type="ECO:0000313" key="2">
    <source>
        <dbReference type="Proteomes" id="UP001055879"/>
    </source>
</evidence>
<protein>
    <submittedName>
        <fullName evidence="1">Uncharacterized protein</fullName>
    </submittedName>
</protein>
<gene>
    <name evidence="1" type="ORF">L6452_22338</name>
</gene>
<reference evidence="2" key="1">
    <citation type="journal article" date="2022" name="Mol. Ecol. Resour.">
        <title>The genomes of chicory, endive, great burdock and yacon provide insights into Asteraceae palaeo-polyploidization history and plant inulin production.</title>
        <authorList>
            <person name="Fan W."/>
            <person name="Wang S."/>
            <person name="Wang H."/>
            <person name="Wang A."/>
            <person name="Jiang F."/>
            <person name="Liu H."/>
            <person name="Zhao H."/>
            <person name="Xu D."/>
            <person name="Zhang Y."/>
        </authorList>
    </citation>
    <scope>NUCLEOTIDE SEQUENCE [LARGE SCALE GENOMIC DNA]</scope>
    <source>
        <strain evidence="2">cv. Niubang</strain>
    </source>
</reference>
<accession>A0ACB9B0A3</accession>
<comment type="caution">
    <text evidence="1">The sequence shown here is derived from an EMBL/GenBank/DDBJ whole genome shotgun (WGS) entry which is preliminary data.</text>
</comment>
<reference evidence="1 2" key="2">
    <citation type="journal article" date="2022" name="Mol. Ecol. Resour.">
        <title>The genomes of chicory, endive, great burdock and yacon provide insights into Asteraceae paleo-polyploidization history and plant inulin production.</title>
        <authorList>
            <person name="Fan W."/>
            <person name="Wang S."/>
            <person name="Wang H."/>
            <person name="Wang A."/>
            <person name="Jiang F."/>
            <person name="Liu H."/>
            <person name="Zhao H."/>
            <person name="Xu D."/>
            <person name="Zhang Y."/>
        </authorList>
    </citation>
    <scope>NUCLEOTIDE SEQUENCE [LARGE SCALE GENOMIC DNA]</scope>
    <source>
        <strain evidence="2">cv. Niubang</strain>
    </source>
</reference>